<dbReference type="AlphaFoldDB" id="A0A8D8T0C8"/>
<accession>A0A8D8T0C8</accession>
<reference evidence="1" key="1">
    <citation type="submission" date="2021-05" db="EMBL/GenBank/DDBJ databases">
        <authorList>
            <person name="Alioto T."/>
            <person name="Alioto T."/>
            <person name="Gomez Garrido J."/>
        </authorList>
    </citation>
    <scope>NUCLEOTIDE SEQUENCE</scope>
</reference>
<dbReference type="EMBL" id="HBUF01248242">
    <property type="protein sequence ID" value="CAG6679179.1"/>
    <property type="molecule type" value="Transcribed_RNA"/>
</dbReference>
<sequence>MKVMARNNILRKLTGTSWGAKPETLRTSATALCLSTAEYAAPVWRQSAHAKEVDVAVNATVRIVSGCLKPSPVEKLYPIVGIAPPKVRREVIAEIERTKQIEDPPSPRS</sequence>
<organism evidence="1">
    <name type="scientific">Cacopsylla melanoneura</name>
    <dbReference type="NCBI Taxonomy" id="428564"/>
    <lineage>
        <taxon>Eukaryota</taxon>
        <taxon>Metazoa</taxon>
        <taxon>Ecdysozoa</taxon>
        <taxon>Arthropoda</taxon>
        <taxon>Hexapoda</taxon>
        <taxon>Insecta</taxon>
        <taxon>Pterygota</taxon>
        <taxon>Neoptera</taxon>
        <taxon>Paraneoptera</taxon>
        <taxon>Hemiptera</taxon>
        <taxon>Sternorrhyncha</taxon>
        <taxon>Psylloidea</taxon>
        <taxon>Psyllidae</taxon>
        <taxon>Psyllinae</taxon>
        <taxon>Cacopsylla</taxon>
    </lineage>
</organism>
<name>A0A8D8T0C8_9HEMI</name>
<evidence type="ECO:0000313" key="1">
    <source>
        <dbReference type="EMBL" id="CAG6679179.1"/>
    </source>
</evidence>
<protein>
    <submittedName>
        <fullName evidence="1">Uncharacterized protein</fullName>
    </submittedName>
</protein>
<proteinExistence type="predicted"/>